<comment type="caution">
    <text evidence="2">The sequence shown here is derived from an EMBL/GenBank/DDBJ whole genome shotgun (WGS) entry which is preliminary data.</text>
</comment>
<dbReference type="InterPro" id="IPR043764">
    <property type="entry name" value="DUF5710"/>
</dbReference>
<protein>
    <recommendedName>
        <fullName evidence="1">DUF5710 domain-containing protein</fullName>
    </recommendedName>
</protein>
<feature type="domain" description="DUF5710" evidence="1">
    <location>
        <begin position="2"/>
        <end position="43"/>
    </location>
</feature>
<dbReference type="RefSeq" id="WP_048515252.1">
    <property type="nucleotide sequence ID" value="NZ_FUXD01000046.1"/>
</dbReference>
<evidence type="ECO:0000313" key="3">
    <source>
        <dbReference type="Proteomes" id="UP000036503"/>
    </source>
</evidence>
<dbReference type="InParanoid" id="A0A0J6WSW3"/>
<dbReference type="PATRIC" id="fig|1122219.3.peg.2662"/>
<sequence length="253" mass="29772">MLLLDVPYGEKDTVKALGAKWNSEIKRWYVKNRSDYYKFLKWILNKTNNGEIEFLCDYIYIVESKQICYKCRQETPVICFGVERSFCLDYESYYDEDNNLLNQSETESVEFDNEIHIMPAFSPIPESLLKYLEQHFHYHMGYSNFRGCSYLANHCHRCGKLQGNHFLFDEPESPFYIDSAKAAAQLKLYQIFLPYDLPVYAEITFGSEDMYIKKCAPIYRLDIHTNKVELESEPVLSLDEILNLSSGTYFSIK</sequence>
<evidence type="ECO:0000259" key="1">
    <source>
        <dbReference type="Pfam" id="PF18974"/>
    </source>
</evidence>
<keyword evidence="3" id="KW-1185">Reference proteome</keyword>
<dbReference type="Proteomes" id="UP000036503">
    <property type="component" value="Unassembled WGS sequence"/>
</dbReference>
<name>A0A0J6WSW3_9FIRM</name>
<dbReference type="OrthoDB" id="9792687at2"/>
<proteinExistence type="predicted"/>
<organism evidence="2 3">
    <name type="scientific">Megasphaera cerevisiae DSM 20462</name>
    <dbReference type="NCBI Taxonomy" id="1122219"/>
    <lineage>
        <taxon>Bacteria</taxon>
        <taxon>Bacillati</taxon>
        <taxon>Bacillota</taxon>
        <taxon>Negativicutes</taxon>
        <taxon>Veillonellales</taxon>
        <taxon>Veillonellaceae</taxon>
        <taxon>Megasphaera</taxon>
    </lineage>
</organism>
<evidence type="ECO:0000313" key="2">
    <source>
        <dbReference type="EMBL" id="KMO85579.1"/>
    </source>
</evidence>
<accession>A0A0J6WSW3</accession>
<reference evidence="2 3" key="1">
    <citation type="submission" date="2015-06" db="EMBL/GenBank/DDBJ databases">
        <title>Draft genome sequence of beer spoilage bacterium Megasphaera cerevisiae type strain 20462.</title>
        <authorList>
            <person name="Kutumbaka K."/>
            <person name="Pasmowitz J."/>
            <person name="Mategko J."/>
            <person name="Reyes D."/>
            <person name="Friedrich A."/>
            <person name="Han S."/>
            <person name="Martens-Habbena W."/>
            <person name="Neal-McKinney J."/>
            <person name="Janagama H.K."/>
            <person name="Nadala C."/>
            <person name="Samadpour M."/>
        </authorList>
    </citation>
    <scope>NUCLEOTIDE SEQUENCE [LARGE SCALE GENOMIC DNA]</scope>
    <source>
        <strain evidence="2 3">DSM 20462</strain>
    </source>
</reference>
<dbReference type="EMBL" id="LEKT01000056">
    <property type="protein sequence ID" value="KMO85579.1"/>
    <property type="molecule type" value="Genomic_DNA"/>
</dbReference>
<dbReference type="AlphaFoldDB" id="A0A0J6WSW3"/>
<dbReference type="Pfam" id="PF18974">
    <property type="entry name" value="DUF5710"/>
    <property type="match status" value="1"/>
</dbReference>
<gene>
    <name evidence="2" type="ORF">AB840_12880</name>
</gene>